<dbReference type="Gene3D" id="2.160.20.10">
    <property type="entry name" value="Single-stranded right-handed beta-helix, Pectin lyase-like"/>
    <property type="match status" value="1"/>
</dbReference>
<protein>
    <submittedName>
        <fullName evidence="2">Filamentous hemagglutinin N-terminal domain-containing protein</fullName>
    </submittedName>
</protein>
<dbReference type="Pfam" id="PF05860">
    <property type="entry name" value="TPS"/>
    <property type="match status" value="1"/>
</dbReference>
<dbReference type="InterPro" id="IPR011050">
    <property type="entry name" value="Pectin_lyase_fold/virulence"/>
</dbReference>
<evidence type="ECO:0000313" key="3">
    <source>
        <dbReference type="Proteomes" id="UP000295606"/>
    </source>
</evidence>
<reference evidence="2 3" key="1">
    <citation type="submission" date="2019-03" db="EMBL/GenBank/DDBJ databases">
        <title>Paraburkholderia sp. isolated from native Mimosa gymnas in Guartela State Park, Brazil.</title>
        <authorList>
            <person name="Paulitsch F."/>
            <person name="Hungria M."/>
            <person name="Delamuta J.R.M."/>
            <person name="Ribeiro R.A."/>
            <person name="Dall'Agnol R."/>
            <person name="Silva J.S.B."/>
        </authorList>
    </citation>
    <scope>NUCLEOTIDE SEQUENCE [LARGE SCALE GENOMIC DNA]</scope>
    <source>
        <strain evidence="2 3">CNPSo 3008</strain>
    </source>
</reference>
<dbReference type="EMBL" id="SMOD01000066">
    <property type="protein sequence ID" value="TDG02326.1"/>
    <property type="molecule type" value="Genomic_DNA"/>
</dbReference>
<sequence>MQSRWYVQARGDGLRALFTLLISAFLAPSFALAGGIVPDGKTTTTVTTTAGGAQTVNIAPSVAGVSQNSYSTFNVGAAGATLNNVGINARTIVNQVTSTNPSLIEGAITVAGSRANVILANPNGITVNGGSFINAGHVALTTGQVSFSDVQIAPGVVQRNVVLGTTGGTIVIGPGGLSSALVDLDLIAKNVQVNGALNNTFSSGTALTRILAGTSSVTLNTGFSASDNANDWMSITSGSANAQAKNFALDITAAGSIASGRIELIVTDQGPGVRSAGPLNASLGNFSLSSNGAVQFSNSSVNAATDVSFNVKDALAFTDTQVNANNGTAALTSTGAMTLTGSSIIANGAVNLGANSLTFELDNAQKGSTVASASAGVVLQSSGDIVNVGSLIQGQQQTSGDSASKGAVTIAAAGNVVNQSNPGGALGILFGVQGDVSIVAGGDVVNENARVLSNNNVNITAGGDFRNIVDHSTGVANGGAVGFSQSSSGFLFFRHRNSGFNVDYGQLADANELAYVTADSGNVTINANNIANTGGSILSNNGAVSMTALGTLDTQAVFTGQAAYRQSCFIFCKSSASSSVQAFGGVIEAGTDISLKAGTQITNTGGTVLAVGKLSLDAPRTLAQAVLGYSAINETHDLKAWFGNGWASIYATDTGGLFEGGSGAVELTGVGEIDGGAFIAPNGVHAGGGVVTTRPRWQQPVGIGTHNSIGLVSWFGL</sequence>
<dbReference type="NCBIfam" id="TIGR01901">
    <property type="entry name" value="adhes_NPXG"/>
    <property type="match status" value="1"/>
</dbReference>
<gene>
    <name evidence="2" type="ORF">E1N52_40235</name>
</gene>
<dbReference type="InterPro" id="IPR008638">
    <property type="entry name" value="FhaB/CdiA-like_TPS"/>
</dbReference>
<feature type="domain" description="Filamentous haemagglutinin FhaB/tRNA nuclease CdiA-like TPS" evidence="1">
    <location>
        <begin position="50"/>
        <end position="150"/>
    </location>
</feature>
<evidence type="ECO:0000259" key="1">
    <source>
        <dbReference type="SMART" id="SM00912"/>
    </source>
</evidence>
<dbReference type="InterPro" id="IPR012334">
    <property type="entry name" value="Pectin_lyas_fold"/>
</dbReference>
<name>A0A4R5L3E7_9BURK</name>
<dbReference type="AlphaFoldDB" id="A0A4R5L3E7"/>
<comment type="caution">
    <text evidence="2">The sequence shown here is derived from an EMBL/GenBank/DDBJ whole genome shotgun (WGS) entry which is preliminary data.</text>
</comment>
<organism evidence="2 3">
    <name type="scientific">Paraburkholderia guartelaensis</name>
    <dbReference type="NCBI Taxonomy" id="2546446"/>
    <lineage>
        <taxon>Bacteria</taxon>
        <taxon>Pseudomonadati</taxon>
        <taxon>Pseudomonadota</taxon>
        <taxon>Betaproteobacteria</taxon>
        <taxon>Burkholderiales</taxon>
        <taxon>Burkholderiaceae</taxon>
        <taxon>Paraburkholderia</taxon>
    </lineage>
</organism>
<proteinExistence type="predicted"/>
<dbReference type="SMART" id="SM00912">
    <property type="entry name" value="Haemagg_act"/>
    <property type="match status" value="1"/>
</dbReference>
<dbReference type="OrthoDB" id="5666689at2"/>
<dbReference type="RefSeq" id="WP_133190376.1">
    <property type="nucleotide sequence ID" value="NZ_SMOD01000066.1"/>
</dbReference>
<dbReference type="Proteomes" id="UP000295606">
    <property type="component" value="Unassembled WGS sequence"/>
</dbReference>
<dbReference type="SUPFAM" id="SSF51126">
    <property type="entry name" value="Pectin lyase-like"/>
    <property type="match status" value="1"/>
</dbReference>
<accession>A0A4R5L3E7</accession>
<evidence type="ECO:0000313" key="2">
    <source>
        <dbReference type="EMBL" id="TDG02326.1"/>
    </source>
</evidence>